<keyword evidence="2" id="KW-1185">Reference proteome</keyword>
<proteinExistence type="predicted"/>
<evidence type="ECO:0000313" key="2">
    <source>
        <dbReference type="Proteomes" id="UP000265916"/>
    </source>
</evidence>
<reference evidence="1 2" key="1">
    <citation type="submission" date="2017-08" db="EMBL/GenBank/DDBJ databases">
        <title>Reclassification of Bisgaard taxon 37 and 44.</title>
        <authorList>
            <person name="Christensen H."/>
        </authorList>
    </citation>
    <scope>NUCLEOTIDE SEQUENCE [LARGE SCALE GENOMIC DNA]</scope>
    <source>
        <strain evidence="1 2">111</strain>
    </source>
</reference>
<comment type="caution">
    <text evidence="1">The sequence shown here is derived from an EMBL/GenBank/DDBJ whole genome shotgun (WGS) entry which is preliminary data.</text>
</comment>
<accession>A0A3A1YPP8</accession>
<dbReference type="Proteomes" id="UP000265916">
    <property type="component" value="Unassembled WGS sequence"/>
</dbReference>
<dbReference type="AlphaFoldDB" id="A0A3A1YPP8"/>
<protein>
    <submittedName>
        <fullName evidence="1">Uncharacterized protein</fullName>
    </submittedName>
</protein>
<gene>
    <name evidence="1" type="ORF">CKF58_01110</name>
</gene>
<dbReference type="EMBL" id="NRJG01000018">
    <property type="protein sequence ID" value="RIY40162.1"/>
    <property type="molecule type" value="Genomic_DNA"/>
</dbReference>
<name>A0A3A1YPP8_9GAMM</name>
<evidence type="ECO:0000313" key="1">
    <source>
        <dbReference type="EMBL" id="RIY40162.1"/>
    </source>
</evidence>
<organism evidence="1 2">
    <name type="scientific">Psittacicella hinzii</name>
    <dbReference type="NCBI Taxonomy" id="2028575"/>
    <lineage>
        <taxon>Bacteria</taxon>
        <taxon>Pseudomonadati</taxon>
        <taxon>Pseudomonadota</taxon>
        <taxon>Gammaproteobacteria</taxon>
        <taxon>Pasteurellales</taxon>
        <taxon>Psittacicellaceae</taxon>
        <taxon>Psittacicella</taxon>
    </lineage>
</organism>
<sequence length="163" mass="19457">MGYLVFSACFLYLVFFRGKKRRKQLIQARLRQRFARVEATYQSTSLKARANSSWTQFDSNKHKDTFSNEQLSLSEQKYNKERRPYLEQKSYEEQKSLVNNRYRDKFVQNLKSETSISTKRLAKTKRRSALEREIDYLERQEQVILAKQTATQNTLCKSSNEDD</sequence>